<feature type="region of interest" description="Disordered" evidence="1">
    <location>
        <begin position="115"/>
        <end position="160"/>
    </location>
</feature>
<keyword evidence="2" id="KW-1133">Transmembrane helix</keyword>
<feature type="compositionally biased region" description="Low complexity" evidence="1">
    <location>
        <begin position="115"/>
        <end position="148"/>
    </location>
</feature>
<dbReference type="OrthoDB" id="9006324at2"/>
<keyword evidence="2" id="KW-0472">Membrane</keyword>
<sequence length="188" mass="19506">MNWLGEMPGPDVNLDGDADRDSPPKQARYGRFALWIASASSLAFGVAGTVAYGVWFDHDQGVYVDALASARQALGIGEPATAASVAVRAGTVTHAPDVGAAAGAYIPSAQPASAAQPAAANSQDPAQSPVAATGSARASRSPAQARGSTAPPRGKASRNPFERIAWFFHRASHRRHGTGYRPELYARP</sequence>
<keyword evidence="4" id="KW-1185">Reference proteome</keyword>
<comment type="caution">
    <text evidence="3">The sequence shown here is derived from an EMBL/GenBank/DDBJ whole genome shotgun (WGS) entry which is preliminary data.</text>
</comment>
<feature type="region of interest" description="Disordered" evidence="1">
    <location>
        <begin position="1"/>
        <end position="23"/>
    </location>
</feature>
<evidence type="ECO:0000313" key="4">
    <source>
        <dbReference type="Proteomes" id="UP000235777"/>
    </source>
</evidence>
<evidence type="ECO:0000256" key="2">
    <source>
        <dbReference type="SAM" id="Phobius"/>
    </source>
</evidence>
<reference evidence="3 4" key="1">
    <citation type="submission" date="2018-01" db="EMBL/GenBank/DDBJ databases">
        <title>Whole genome analyses suggest that Burkholderia sensu lato contains two further novel genera in the rhizoxinica-symbiotica group Mycetohabitans gen. nov., and Trinickia gen. nov.: implications for the evolution of diazotrophy and nodulation in the Burkholderiaceae.</title>
        <authorList>
            <person name="Estrada-de los Santos P."/>
            <person name="Palmer M."/>
            <person name="Chavez-Ramirez B."/>
            <person name="Beukes C."/>
            <person name="Steenkamp E.T."/>
            <person name="Hirsch A.M."/>
            <person name="Manyaka P."/>
            <person name="Maluk M."/>
            <person name="Lafos M."/>
            <person name="Crook M."/>
            <person name="Gross E."/>
            <person name="Simon M.F."/>
            <person name="Bueno dos Reis Junior F."/>
            <person name="Poole P.S."/>
            <person name="Venter S.N."/>
            <person name="James E.K."/>
        </authorList>
    </citation>
    <scope>NUCLEOTIDE SEQUENCE [LARGE SCALE GENOMIC DNA]</scope>
    <source>
        <strain evidence="3 4">JPY 581</strain>
    </source>
</reference>
<dbReference type="EMBL" id="PNYC01000015">
    <property type="protein sequence ID" value="PMS34729.1"/>
    <property type="molecule type" value="Genomic_DNA"/>
</dbReference>
<feature type="transmembrane region" description="Helical" evidence="2">
    <location>
        <begin position="32"/>
        <end position="55"/>
    </location>
</feature>
<organism evidence="3 4">
    <name type="scientific">Trinickia symbiotica</name>
    <dbReference type="NCBI Taxonomy" id="863227"/>
    <lineage>
        <taxon>Bacteria</taxon>
        <taxon>Pseudomonadati</taxon>
        <taxon>Pseudomonadota</taxon>
        <taxon>Betaproteobacteria</taxon>
        <taxon>Burkholderiales</taxon>
        <taxon>Burkholderiaceae</taxon>
        <taxon>Trinickia</taxon>
    </lineage>
</organism>
<proteinExistence type="predicted"/>
<name>A0A2N7WZ25_9BURK</name>
<keyword evidence="2" id="KW-0812">Transmembrane</keyword>
<evidence type="ECO:0000313" key="3">
    <source>
        <dbReference type="EMBL" id="PMS34729.1"/>
    </source>
</evidence>
<dbReference type="Proteomes" id="UP000235777">
    <property type="component" value="Unassembled WGS sequence"/>
</dbReference>
<evidence type="ECO:0000256" key="1">
    <source>
        <dbReference type="SAM" id="MobiDB-lite"/>
    </source>
</evidence>
<accession>A0A2N7WZ25</accession>
<dbReference type="STRING" id="863227.GCA_000373005_01819"/>
<dbReference type="RefSeq" id="WP_018440373.1">
    <property type="nucleotide sequence ID" value="NZ_KB890170.1"/>
</dbReference>
<protein>
    <submittedName>
        <fullName evidence="3">Uncharacterized protein</fullName>
    </submittedName>
</protein>
<gene>
    <name evidence="3" type="ORF">C0Z20_22090</name>
</gene>
<dbReference type="AlphaFoldDB" id="A0A2N7WZ25"/>